<name>A0A814NTM1_9BILA</name>
<dbReference type="InterPro" id="IPR001584">
    <property type="entry name" value="Integrase_cat-core"/>
</dbReference>
<proteinExistence type="predicted"/>
<keyword evidence="3" id="KW-1185">Reference proteome</keyword>
<dbReference type="PANTHER" id="PTHR46585:SF1">
    <property type="entry name" value="CHROMO DOMAIN-CONTAINING PROTEIN"/>
    <property type="match status" value="1"/>
</dbReference>
<dbReference type="EMBL" id="CAJNOC010007281">
    <property type="protein sequence ID" value="CAF1095684.1"/>
    <property type="molecule type" value="Genomic_DNA"/>
</dbReference>
<dbReference type="AlphaFoldDB" id="A0A814NTM1"/>
<evidence type="ECO:0000313" key="2">
    <source>
        <dbReference type="EMBL" id="CAF1095684.1"/>
    </source>
</evidence>
<organism evidence="2 3">
    <name type="scientific">Brachionus calyciflorus</name>
    <dbReference type="NCBI Taxonomy" id="104777"/>
    <lineage>
        <taxon>Eukaryota</taxon>
        <taxon>Metazoa</taxon>
        <taxon>Spiralia</taxon>
        <taxon>Gnathifera</taxon>
        <taxon>Rotifera</taxon>
        <taxon>Eurotatoria</taxon>
        <taxon>Monogononta</taxon>
        <taxon>Pseudotrocha</taxon>
        <taxon>Ploima</taxon>
        <taxon>Brachionidae</taxon>
        <taxon>Brachionus</taxon>
    </lineage>
</organism>
<feature type="domain" description="Integrase catalytic" evidence="1">
    <location>
        <begin position="43"/>
        <end position="148"/>
    </location>
</feature>
<evidence type="ECO:0000259" key="1">
    <source>
        <dbReference type="PROSITE" id="PS50994"/>
    </source>
</evidence>
<gene>
    <name evidence="2" type="ORF">OXX778_LOCUS20894</name>
</gene>
<sequence>MSKFLKYYDPPAPASFTGHTSFKHTVKNKNKLNDWLLKQEPYTLHRPLRKKFVREKVISNGIDDLWQADQVDVSNISKENKEHKFLLTVIDVFSKFAWVKPLKNKTSESILQALTEIFKSRKPDKLQTDKGREFLNKPVQYYLKHTCV</sequence>
<dbReference type="OrthoDB" id="6343797at2759"/>
<dbReference type="Proteomes" id="UP000663879">
    <property type="component" value="Unassembled WGS sequence"/>
</dbReference>
<dbReference type="GO" id="GO:0003676">
    <property type="term" value="F:nucleic acid binding"/>
    <property type="evidence" value="ECO:0007669"/>
    <property type="project" value="InterPro"/>
</dbReference>
<evidence type="ECO:0000313" key="3">
    <source>
        <dbReference type="Proteomes" id="UP000663879"/>
    </source>
</evidence>
<dbReference type="PROSITE" id="PS50994">
    <property type="entry name" value="INTEGRASE"/>
    <property type="match status" value="1"/>
</dbReference>
<dbReference type="Pfam" id="PF00665">
    <property type="entry name" value="rve"/>
    <property type="match status" value="1"/>
</dbReference>
<dbReference type="InterPro" id="IPR036397">
    <property type="entry name" value="RNaseH_sf"/>
</dbReference>
<reference evidence="2" key="1">
    <citation type="submission" date="2021-02" db="EMBL/GenBank/DDBJ databases">
        <authorList>
            <person name="Nowell W R."/>
        </authorList>
    </citation>
    <scope>NUCLEOTIDE SEQUENCE</scope>
    <source>
        <strain evidence="2">Ploen Becks lab</strain>
    </source>
</reference>
<dbReference type="Gene3D" id="3.30.420.10">
    <property type="entry name" value="Ribonuclease H-like superfamily/Ribonuclease H"/>
    <property type="match status" value="1"/>
</dbReference>
<dbReference type="PANTHER" id="PTHR46585">
    <property type="entry name" value="INTEGRASE CORE DOMAIN CONTAINING PROTEIN"/>
    <property type="match status" value="1"/>
</dbReference>
<dbReference type="SUPFAM" id="SSF53098">
    <property type="entry name" value="Ribonuclease H-like"/>
    <property type="match status" value="1"/>
</dbReference>
<dbReference type="InterPro" id="IPR012337">
    <property type="entry name" value="RNaseH-like_sf"/>
</dbReference>
<comment type="caution">
    <text evidence="2">The sequence shown here is derived from an EMBL/GenBank/DDBJ whole genome shotgun (WGS) entry which is preliminary data.</text>
</comment>
<protein>
    <recommendedName>
        <fullName evidence="1">Integrase catalytic domain-containing protein</fullName>
    </recommendedName>
</protein>
<accession>A0A814NTM1</accession>
<dbReference type="GO" id="GO:0015074">
    <property type="term" value="P:DNA integration"/>
    <property type="evidence" value="ECO:0007669"/>
    <property type="project" value="InterPro"/>
</dbReference>